<dbReference type="GO" id="GO:0020037">
    <property type="term" value="F:heme binding"/>
    <property type="evidence" value="ECO:0007669"/>
    <property type="project" value="InterPro"/>
</dbReference>
<keyword evidence="7 9" id="KW-0408">Iron</keyword>
<dbReference type="Gene3D" id="1.10.760.10">
    <property type="entry name" value="Cytochrome c-like domain"/>
    <property type="match status" value="2"/>
</dbReference>
<dbReference type="PANTHER" id="PTHR33751">
    <property type="entry name" value="CBB3-TYPE CYTOCHROME C OXIDASE SUBUNIT FIXP"/>
    <property type="match status" value="1"/>
</dbReference>
<feature type="binding site" description="axial binding residue" evidence="9">
    <location>
        <position position="190"/>
    </location>
    <ligand>
        <name>heme c</name>
        <dbReference type="ChEBI" id="CHEBI:61717"/>
        <label>2</label>
    </ligand>
    <ligandPart>
        <name>Fe</name>
        <dbReference type="ChEBI" id="CHEBI:18248"/>
    </ligandPart>
</feature>
<dbReference type="KEGG" id="amon:H9L24_19435"/>
<evidence type="ECO:0000256" key="9">
    <source>
        <dbReference type="PIRSR" id="PIRSR000005-2"/>
    </source>
</evidence>
<comment type="PTM">
    <text evidence="8">Binds 2 heme c groups covalently per subunit.</text>
</comment>
<dbReference type="InterPro" id="IPR024167">
    <property type="entry name" value="Cytochrome_c4-like"/>
</dbReference>
<evidence type="ECO:0000256" key="1">
    <source>
        <dbReference type="ARBA" id="ARBA00004418"/>
    </source>
</evidence>
<evidence type="ECO:0000256" key="4">
    <source>
        <dbReference type="ARBA" id="ARBA00022723"/>
    </source>
</evidence>
<feature type="domain" description="Cytochrome c" evidence="11">
    <location>
        <begin position="36"/>
        <end position="115"/>
    </location>
</feature>
<protein>
    <submittedName>
        <fullName evidence="12">Cytochrome c4</fullName>
    </submittedName>
</protein>
<evidence type="ECO:0000259" key="11">
    <source>
        <dbReference type="PROSITE" id="PS51007"/>
    </source>
</evidence>
<dbReference type="EMBL" id="CP060790">
    <property type="protein sequence ID" value="QNP59023.1"/>
    <property type="molecule type" value="Genomic_DNA"/>
</dbReference>
<keyword evidence="13" id="KW-1185">Reference proteome</keyword>
<comment type="subcellular location">
    <subcellularLocation>
        <location evidence="1">Periplasm</location>
    </subcellularLocation>
</comment>
<keyword evidence="10" id="KW-0732">Signal</keyword>
<evidence type="ECO:0000256" key="2">
    <source>
        <dbReference type="ARBA" id="ARBA00022448"/>
    </source>
</evidence>
<dbReference type="InterPro" id="IPR009056">
    <property type="entry name" value="Cyt_c-like_dom"/>
</dbReference>
<evidence type="ECO:0000313" key="13">
    <source>
        <dbReference type="Proteomes" id="UP000516057"/>
    </source>
</evidence>
<proteinExistence type="predicted"/>
<dbReference type="AlphaFoldDB" id="A0A7H0HEQ7"/>
<reference evidence="12 13" key="1">
    <citation type="submission" date="2020-08" db="EMBL/GenBank/DDBJ databases">
        <title>Genome sequence of Acidovorax monticola KACC 19171T.</title>
        <authorList>
            <person name="Hyun D.-W."/>
            <person name="Bae J.-W."/>
        </authorList>
    </citation>
    <scope>NUCLEOTIDE SEQUENCE [LARGE SCALE GENOMIC DNA]</scope>
    <source>
        <strain evidence="12 13">KACC 19171</strain>
    </source>
</reference>
<keyword evidence="5" id="KW-0574">Periplasm</keyword>
<feature type="binding site" description="axial binding residue" evidence="9">
    <location>
        <position position="53"/>
    </location>
    <ligand>
        <name>heme c</name>
        <dbReference type="ChEBI" id="CHEBI:61717"/>
        <label>1</label>
    </ligand>
    <ligandPart>
        <name>Fe</name>
        <dbReference type="ChEBI" id="CHEBI:18248"/>
    </ligandPart>
</feature>
<dbReference type="PRINTS" id="PR00605">
    <property type="entry name" value="CYTCHROMECIC"/>
</dbReference>
<dbReference type="InterPro" id="IPR036909">
    <property type="entry name" value="Cyt_c-like_dom_sf"/>
</dbReference>
<feature type="domain" description="Cytochrome c" evidence="11">
    <location>
        <begin position="125"/>
        <end position="213"/>
    </location>
</feature>
<organism evidence="12 13">
    <name type="scientific">Paenacidovorax monticola</name>
    <dbReference type="NCBI Taxonomy" id="1926868"/>
    <lineage>
        <taxon>Bacteria</taxon>
        <taxon>Pseudomonadati</taxon>
        <taxon>Pseudomonadota</taxon>
        <taxon>Betaproteobacteria</taxon>
        <taxon>Burkholderiales</taxon>
        <taxon>Comamonadaceae</taxon>
        <taxon>Paenacidovorax</taxon>
    </lineage>
</organism>
<feature type="binding site" description="covalent" evidence="8">
    <location>
        <position position="52"/>
    </location>
    <ligand>
        <name>heme c</name>
        <dbReference type="ChEBI" id="CHEBI:61717"/>
        <label>1</label>
    </ligand>
</feature>
<keyword evidence="2" id="KW-0813">Transport</keyword>
<evidence type="ECO:0000256" key="8">
    <source>
        <dbReference type="PIRSR" id="PIRSR000005-1"/>
    </source>
</evidence>
<name>A0A7H0HEQ7_9BURK</name>
<keyword evidence="6" id="KW-0249">Electron transport</keyword>
<dbReference type="SUPFAM" id="SSF46626">
    <property type="entry name" value="Cytochrome c"/>
    <property type="match status" value="2"/>
</dbReference>
<evidence type="ECO:0000256" key="6">
    <source>
        <dbReference type="ARBA" id="ARBA00022982"/>
    </source>
</evidence>
<dbReference type="GO" id="GO:0042597">
    <property type="term" value="C:periplasmic space"/>
    <property type="evidence" value="ECO:0007669"/>
    <property type="project" value="UniProtKB-SubCell"/>
</dbReference>
<feature type="binding site" description="covalent" evidence="8">
    <location>
        <position position="49"/>
    </location>
    <ligand>
        <name>heme c</name>
        <dbReference type="ChEBI" id="CHEBI:61717"/>
        <label>1</label>
    </ligand>
</feature>
<dbReference type="RefSeq" id="WP_187736008.1">
    <property type="nucleotide sequence ID" value="NZ_CP060790.1"/>
</dbReference>
<dbReference type="GO" id="GO:0005506">
    <property type="term" value="F:iron ion binding"/>
    <property type="evidence" value="ECO:0007669"/>
    <property type="project" value="InterPro"/>
</dbReference>
<feature type="chain" id="PRO_5028836714" evidence="10">
    <location>
        <begin position="23"/>
        <end position="213"/>
    </location>
</feature>
<evidence type="ECO:0000256" key="3">
    <source>
        <dbReference type="ARBA" id="ARBA00022617"/>
    </source>
</evidence>
<feature type="binding site" description="covalent" evidence="8">
    <location>
        <position position="146"/>
    </location>
    <ligand>
        <name>heme c</name>
        <dbReference type="ChEBI" id="CHEBI:61717"/>
        <label>2</label>
    </ligand>
</feature>
<gene>
    <name evidence="12" type="ORF">H9L24_19435</name>
</gene>
<dbReference type="PANTHER" id="PTHR33751:SF9">
    <property type="entry name" value="CYTOCHROME C4"/>
    <property type="match status" value="1"/>
</dbReference>
<dbReference type="InterPro" id="IPR008168">
    <property type="entry name" value="Cyt_C_IC"/>
</dbReference>
<evidence type="ECO:0000256" key="5">
    <source>
        <dbReference type="ARBA" id="ARBA00022764"/>
    </source>
</evidence>
<keyword evidence="4 9" id="KW-0479">Metal-binding</keyword>
<dbReference type="GO" id="GO:0009055">
    <property type="term" value="F:electron transfer activity"/>
    <property type="evidence" value="ECO:0007669"/>
    <property type="project" value="InterPro"/>
</dbReference>
<feature type="signal peptide" evidence="10">
    <location>
        <begin position="1"/>
        <end position="22"/>
    </location>
</feature>
<feature type="binding site" description="covalent" evidence="8">
    <location>
        <position position="149"/>
    </location>
    <ligand>
        <name>heme c</name>
        <dbReference type="ChEBI" id="CHEBI:61717"/>
        <label>2</label>
    </ligand>
</feature>
<dbReference type="Proteomes" id="UP000516057">
    <property type="component" value="Chromosome"/>
</dbReference>
<accession>A0A7H0HEQ7</accession>
<evidence type="ECO:0000313" key="12">
    <source>
        <dbReference type="EMBL" id="QNP59023.1"/>
    </source>
</evidence>
<keyword evidence="3 8" id="KW-0349">Heme</keyword>
<dbReference type="PROSITE" id="PS51007">
    <property type="entry name" value="CYTC"/>
    <property type="match status" value="2"/>
</dbReference>
<feature type="binding site" description="axial binding residue" evidence="9">
    <location>
        <position position="92"/>
    </location>
    <ligand>
        <name>heme c</name>
        <dbReference type="ChEBI" id="CHEBI:61717"/>
        <label>1</label>
    </ligand>
    <ligandPart>
        <name>Fe</name>
        <dbReference type="ChEBI" id="CHEBI:18248"/>
    </ligandPart>
</feature>
<sequence>MKLLASLLTAAVLVAPAFPAFSAGDTPAASQKAAKPDLVKGEASYTAVCAACHGADGNSTVAAQPKLAQQHPEYLVKQLEEFKSGKRNDPVMKGFASMLSDADMKNIAYWAASKPAKAGFAKDKDLVALGERIYRGGIQDRNIAACAGCHSPNGSGIPAQYPRLSGQHADYTVTQLVAFRDGKRGNSAQMAGVAAKMNDREIKAVADYIAGLR</sequence>
<evidence type="ECO:0000256" key="7">
    <source>
        <dbReference type="ARBA" id="ARBA00023004"/>
    </source>
</evidence>
<feature type="binding site" description="axial binding residue" evidence="9">
    <location>
        <position position="150"/>
    </location>
    <ligand>
        <name>heme c</name>
        <dbReference type="ChEBI" id="CHEBI:61717"/>
        <label>2</label>
    </ligand>
    <ligandPart>
        <name>Fe</name>
        <dbReference type="ChEBI" id="CHEBI:18248"/>
    </ligandPart>
</feature>
<dbReference type="PIRSF" id="PIRSF000005">
    <property type="entry name" value="Cytochrome_c4"/>
    <property type="match status" value="1"/>
</dbReference>
<dbReference type="InterPro" id="IPR050597">
    <property type="entry name" value="Cytochrome_c_Oxidase_Subunit"/>
</dbReference>
<evidence type="ECO:0000256" key="10">
    <source>
        <dbReference type="SAM" id="SignalP"/>
    </source>
</evidence>
<dbReference type="Pfam" id="PF00034">
    <property type="entry name" value="Cytochrom_C"/>
    <property type="match status" value="2"/>
</dbReference>